<organism evidence="3 4">
    <name type="scientific">Clostridium cadaveris</name>
    <dbReference type="NCBI Taxonomy" id="1529"/>
    <lineage>
        <taxon>Bacteria</taxon>
        <taxon>Bacillati</taxon>
        <taxon>Bacillota</taxon>
        <taxon>Clostridia</taxon>
        <taxon>Eubacteriales</taxon>
        <taxon>Clostridiaceae</taxon>
        <taxon>Clostridium</taxon>
    </lineage>
</organism>
<keyword evidence="1" id="KW-1133">Transmembrane helix</keyword>
<evidence type="ECO:0000256" key="1">
    <source>
        <dbReference type="SAM" id="Phobius"/>
    </source>
</evidence>
<accession>A0A1I2P3E4</accession>
<dbReference type="STRING" id="1529.SAMN04487885_12610"/>
<name>A0A1I2P3E4_9CLOT</name>
<reference evidence="3 4" key="1">
    <citation type="submission" date="2016-10" db="EMBL/GenBank/DDBJ databases">
        <authorList>
            <person name="de Groot N.N."/>
        </authorList>
    </citation>
    <scope>NUCLEOTIDE SEQUENCE [LARGE SCALE GENOMIC DNA]</scope>
    <source>
        <strain evidence="3 4">NLAE-zl-G419</strain>
    </source>
</reference>
<dbReference type="Proteomes" id="UP000246114">
    <property type="component" value="Unassembled WGS sequence"/>
</dbReference>
<dbReference type="OrthoDB" id="9793746at2"/>
<evidence type="ECO:0000313" key="4">
    <source>
        <dbReference type="Proteomes" id="UP000182135"/>
    </source>
</evidence>
<dbReference type="EMBL" id="FOOE01000026">
    <property type="protein sequence ID" value="SFG10712.1"/>
    <property type="molecule type" value="Genomic_DNA"/>
</dbReference>
<dbReference type="Proteomes" id="UP000182135">
    <property type="component" value="Unassembled WGS sequence"/>
</dbReference>
<sequence>MNNLMNFFKGMAVGVANIIPGVSGGTMAVILHMYDELIEAISTFFKDWKKNLLYLIPIGLGAVVGIVAFSKIVKYLLGNYPMATNFFFIGLIVGSCPLIFNKAKEGGVKKGNIIPFIITFAFIVAISVINPPEENAKIITTLTLNSFITLALTSMIGAVAMIIPGLSGSFILLILGVYTTIITAIADMNVLILVPVAIGVALGILGGSKAIDILIKKYKQGTYMAILGFVVGSIFAIYPGFVFGAEGIVSIIVLLIGAAMAYFLGSNK</sequence>
<feature type="transmembrane region" description="Helical" evidence="1">
    <location>
        <begin position="112"/>
        <end position="130"/>
    </location>
</feature>
<dbReference type="RefSeq" id="WP_027639604.1">
    <property type="nucleotide sequence ID" value="NZ_BAAACD010000039.1"/>
</dbReference>
<keyword evidence="1" id="KW-0472">Membrane</keyword>
<dbReference type="eggNOG" id="COG2035">
    <property type="taxonomic scope" value="Bacteria"/>
</dbReference>
<feature type="transmembrane region" description="Helical" evidence="1">
    <location>
        <begin position="247"/>
        <end position="265"/>
    </location>
</feature>
<dbReference type="EMBL" id="QAMZ01000005">
    <property type="protein sequence ID" value="PWL55615.1"/>
    <property type="molecule type" value="Genomic_DNA"/>
</dbReference>
<evidence type="ECO:0000313" key="3">
    <source>
        <dbReference type="EMBL" id="SFG10712.1"/>
    </source>
</evidence>
<feature type="transmembrane region" description="Helical" evidence="1">
    <location>
        <begin position="12"/>
        <end position="31"/>
    </location>
</feature>
<proteinExistence type="predicted"/>
<feature type="transmembrane region" description="Helical" evidence="1">
    <location>
        <begin position="170"/>
        <end position="186"/>
    </location>
</feature>
<keyword evidence="1" id="KW-0812">Transmembrane</keyword>
<feature type="transmembrane region" description="Helical" evidence="1">
    <location>
        <begin position="192"/>
        <end position="211"/>
    </location>
</feature>
<dbReference type="Pfam" id="PF04018">
    <property type="entry name" value="VCA0040-like"/>
    <property type="match status" value="1"/>
</dbReference>
<dbReference type="PANTHER" id="PTHR37308:SF1">
    <property type="entry name" value="POLYPRENYL-PHOSPHATE TRANSPORTER"/>
    <property type="match status" value="1"/>
</dbReference>
<gene>
    <name evidence="2" type="ORF">DBY38_01425</name>
    <name evidence="3" type="ORF">SAMN04487885_12610</name>
</gene>
<keyword evidence="4" id="KW-1185">Reference proteome</keyword>
<protein>
    <submittedName>
        <fullName evidence="2">DUF368 domain-containing protein</fullName>
    </submittedName>
    <submittedName>
        <fullName evidence="3">Putative membrane protein</fullName>
    </submittedName>
</protein>
<dbReference type="InterPro" id="IPR007163">
    <property type="entry name" value="VCA0040-like"/>
</dbReference>
<evidence type="ECO:0000313" key="2">
    <source>
        <dbReference type="EMBL" id="PWL55615.1"/>
    </source>
</evidence>
<feature type="transmembrane region" description="Helical" evidence="1">
    <location>
        <begin position="82"/>
        <end position="100"/>
    </location>
</feature>
<reference evidence="2 5" key="2">
    <citation type="submission" date="2018-03" db="EMBL/GenBank/DDBJ databases">
        <title>The uncultured portion of the human microbiome is neutrally assembled.</title>
        <authorList>
            <person name="Jeraldo P."/>
            <person name="Boardman L."/>
            <person name="White B.A."/>
            <person name="Nelson H."/>
            <person name="Goldenfeld N."/>
            <person name="Chia N."/>
        </authorList>
    </citation>
    <scope>NUCLEOTIDE SEQUENCE [LARGE SCALE GENOMIC DNA]</scope>
    <source>
        <strain evidence="2">CIM:MAG 903</strain>
    </source>
</reference>
<dbReference type="AlphaFoldDB" id="A0A1I2P3E4"/>
<evidence type="ECO:0000313" key="5">
    <source>
        <dbReference type="Proteomes" id="UP000246114"/>
    </source>
</evidence>
<feature type="transmembrane region" description="Helical" evidence="1">
    <location>
        <begin position="52"/>
        <end position="70"/>
    </location>
</feature>
<dbReference type="PANTHER" id="PTHR37308">
    <property type="entry name" value="INTEGRAL MEMBRANE PROTEIN"/>
    <property type="match status" value="1"/>
</dbReference>
<feature type="transmembrane region" description="Helical" evidence="1">
    <location>
        <begin position="142"/>
        <end position="163"/>
    </location>
</feature>
<feature type="transmembrane region" description="Helical" evidence="1">
    <location>
        <begin position="223"/>
        <end position="241"/>
    </location>
</feature>